<dbReference type="EMBL" id="SMFV01000001">
    <property type="protein sequence ID" value="TCK06416.1"/>
    <property type="molecule type" value="Genomic_DNA"/>
</dbReference>
<dbReference type="OrthoDB" id="9805863at2"/>
<feature type="transmembrane region" description="Helical" evidence="5">
    <location>
        <begin position="12"/>
        <end position="38"/>
    </location>
</feature>
<dbReference type="Proteomes" id="UP000295777">
    <property type="component" value="Unassembled WGS sequence"/>
</dbReference>
<sequence length="247" mass="26261">MVVGDYLEISLISFFVSFIFGLGGLGSAVALIPILVFLGVPFHLARSAGLFTNVLSTLSATLHNLKKGLVDIKFALPIVVASMLFSPLGAYFSHFVPERLVGLAFALFLFFAGVMIYIPKKGGNRESSSPIFPLFVGSLAGFVSGFLGVGGGALISPLLIVAGFNPKKVAAVTAFAVPFSSFIGFLTYWKMGSVDWKVVLFAGVPAVISGYLAAYLSHSYLSASLVKKLLGIIFFLFGVKLLLKFLI</sequence>
<dbReference type="Pfam" id="PF01925">
    <property type="entry name" value="TauE"/>
    <property type="match status" value="1"/>
</dbReference>
<feature type="transmembrane region" description="Helical" evidence="5">
    <location>
        <begin position="131"/>
        <end position="164"/>
    </location>
</feature>
<evidence type="ECO:0000313" key="7">
    <source>
        <dbReference type="Proteomes" id="UP000295777"/>
    </source>
</evidence>
<name>A0A4V2PDT3_9BACT</name>
<accession>A0A4V2PDT3</accession>
<dbReference type="AlphaFoldDB" id="A0A4V2PDT3"/>
<dbReference type="InterPro" id="IPR051598">
    <property type="entry name" value="TSUP/Inactive_protease-like"/>
</dbReference>
<dbReference type="RefSeq" id="WP_132524935.1">
    <property type="nucleotide sequence ID" value="NZ_SMFV01000001.1"/>
</dbReference>
<dbReference type="GO" id="GO:0005886">
    <property type="term" value="C:plasma membrane"/>
    <property type="evidence" value="ECO:0007669"/>
    <property type="project" value="UniProtKB-SubCell"/>
</dbReference>
<evidence type="ECO:0000256" key="2">
    <source>
        <dbReference type="ARBA" id="ARBA00022692"/>
    </source>
</evidence>
<reference evidence="6 7" key="1">
    <citation type="submission" date="2019-03" db="EMBL/GenBank/DDBJ databases">
        <title>Genomic Encyclopedia of Archaeal and Bacterial Type Strains, Phase II (KMG-II): from individual species to whole genera.</title>
        <authorList>
            <person name="Goeker M."/>
        </authorList>
    </citation>
    <scope>NUCLEOTIDE SEQUENCE [LARGE SCALE GENOMIC DNA]</scope>
    <source>
        <strain evidence="6 7">DSM 24425</strain>
    </source>
</reference>
<dbReference type="InterPro" id="IPR002781">
    <property type="entry name" value="TM_pro_TauE-like"/>
</dbReference>
<evidence type="ECO:0000256" key="3">
    <source>
        <dbReference type="ARBA" id="ARBA00022989"/>
    </source>
</evidence>
<comment type="caution">
    <text evidence="6">The sequence shown here is derived from an EMBL/GenBank/DDBJ whole genome shotgun (WGS) entry which is preliminary data.</text>
</comment>
<keyword evidence="4 5" id="KW-0472">Membrane</keyword>
<evidence type="ECO:0000313" key="6">
    <source>
        <dbReference type="EMBL" id="TCK06416.1"/>
    </source>
</evidence>
<dbReference type="PANTHER" id="PTHR43701:SF2">
    <property type="entry name" value="MEMBRANE TRANSPORTER PROTEIN YJNA-RELATED"/>
    <property type="match status" value="1"/>
</dbReference>
<keyword evidence="5" id="KW-1003">Cell membrane</keyword>
<keyword evidence="7" id="KW-1185">Reference proteome</keyword>
<feature type="transmembrane region" description="Helical" evidence="5">
    <location>
        <begin position="170"/>
        <end position="189"/>
    </location>
</feature>
<feature type="transmembrane region" description="Helical" evidence="5">
    <location>
        <begin position="74"/>
        <end position="94"/>
    </location>
</feature>
<keyword evidence="2 5" id="KW-0812">Transmembrane</keyword>
<gene>
    <name evidence="6" type="ORF">CLV27_0217</name>
</gene>
<comment type="similarity">
    <text evidence="5">Belongs to the 4-toluene sulfonate uptake permease (TSUP) (TC 2.A.102) family.</text>
</comment>
<comment type="subcellular location">
    <subcellularLocation>
        <location evidence="5">Cell membrane</location>
        <topology evidence="5">Multi-pass membrane protein</topology>
    </subcellularLocation>
    <subcellularLocation>
        <location evidence="1">Membrane</location>
        <topology evidence="1">Multi-pass membrane protein</topology>
    </subcellularLocation>
</comment>
<keyword evidence="3 5" id="KW-1133">Transmembrane helix</keyword>
<organism evidence="6 7">
    <name type="scientific">Phorcysia thermohydrogeniphila</name>
    <dbReference type="NCBI Taxonomy" id="936138"/>
    <lineage>
        <taxon>Bacteria</taxon>
        <taxon>Pseudomonadati</taxon>
        <taxon>Aquificota</taxon>
        <taxon>Aquificia</taxon>
        <taxon>Desulfurobacteriales</taxon>
        <taxon>Desulfurobacteriaceae</taxon>
        <taxon>Phorcysia</taxon>
    </lineage>
</organism>
<feature type="transmembrane region" description="Helical" evidence="5">
    <location>
        <begin position="229"/>
        <end position="246"/>
    </location>
</feature>
<proteinExistence type="inferred from homology"/>
<evidence type="ECO:0000256" key="1">
    <source>
        <dbReference type="ARBA" id="ARBA00004141"/>
    </source>
</evidence>
<evidence type="ECO:0000256" key="4">
    <source>
        <dbReference type="ARBA" id="ARBA00023136"/>
    </source>
</evidence>
<evidence type="ECO:0000256" key="5">
    <source>
        <dbReference type="RuleBase" id="RU363041"/>
    </source>
</evidence>
<protein>
    <recommendedName>
        <fullName evidence="5">Probable membrane transporter protein</fullName>
    </recommendedName>
</protein>
<feature type="transmembrane region" description="Helical" evidence="5">
    <location>
        <begin position="198"/>
        <end position="217"/>
    </location>
</feature>
<dbReference type="PANTHER" id="PTHR43701">
    <property type="entry name" value="MEMBRANE TRANSPORTER PROTEIN MJ0441-RELATED"/>
    <property type="match status" value="1"/>
</dbReference>
<feature type="transmembrane region" description="Helical" evidence="5">
    <location>
        <begin position="100"/>
        <end position="119"/>
    </location>
</feature>